<evidence type="ECO:0000259" key="1">
    <source>
        <dbReference type="Pfam" id="PF04451"/>
    </source>
</evidence>
<dbReference type="EMBL" id="MN739522">
    <property type="protein sequence ID" value="QHT10568.1"/>
    <property type="molecule type" value="Genomic_DNA"/>
</dbReference>
<evidence type="ECO:0000259" key="2">
    <source>
        <dbReference type="Pfam" id="PF16903"/>
    </source>
</evidence>
<reference evidence="3" key="1">
    <citation type="journal article" date="2020" name="Nature">
        <title>Giant virus diversity and host interactions through global metagenomics.</title>
        <authorList>
            <person name="Schulz F."/>
            <person name="Roux S."/>
            <person name="Paez-Espino D."/>
            <person name="Jungbluth S."/>
            <person name="Walsh D.A."/>
            <person name="Denef V.J."/>
            <person name="McMahon K.D."/>
            <person name="Konstantinidis K.T."/>
            <person name="Eloe-Fadrosh E.A."/>
            <person name="Kyrpides N.C."/>
            <person name="Woyke T."/>
        </authorList>
    </citation>
    <scope>NUCLEOTIDE SEQUENCE</scope>
    <source>
        <strain evidence="3">GVMAG-M-3300023174-107</strain>
    </source>
</reference>
<accession>A0A6C0D1C4</accession>
<proteinExistence type="predicted"/>
<dbReference type="Pfam" id="PF04451">
    <property type="entry name" value="Capsid_NCLDV"/>
    <property type="match status" value="1"/>
</dbReference>
<protein>
    <recommendedName>
        <fullName evidence="4">Major capsid protein N-terminal domain-containing protein</fullName>
    </recommendedName>
</protein>
<dbReference type="GO" id="GO:0005198">
    <property type="term" value="F:structural molecule activity"/>
    <property type="evidence" value="ECO:0007669"/>
    <property type="project" value="InterPro"/>
</dbReference>
<name>A0A6C0D1C4_9ZZZZ</name>
<evidence type="ECO:0000313" key="3">
    <source>
        <dbReference type="EMBL" id="QHT10568.1"/>
    </source>
</evidence>
<sequence length="554" mass="63596">MPGGLLNIISYGSQNIILNGNPSKTFFKCVYSKYTNFGLQNIRIDFNGQRMLKLNESSTFTFKIPRNAELLLDTYLVFNLPDIWSPIKPPLFVGDVWKPYEFQWIEDIGTNIIENVQLSIGGQLIQQFSGDYIKNSMERDFTESKKKQFYKMTGNTVELNNPSIAYNRFDKYPNSYYKPNLTVSSEPSIRGRKIYVPLPFWFSHSSKLALPLVGIQYSEIQINITLRPICELFVINDVTKTGREFTKDKIKPNFTLQDNAMYRFLIQPTDTSLAPETYIDKPINWDADINLLATFCFLTGDEAKVFALNEQKYLIKDIRETKYLNTTGTQRIKVDSNALVSSWMFYFKRSDVALRNQWSNYSNWLYNNVLPYDVFPAPTTSNITYNQQAIGPAYNYKDTLGNRVGSKIFITPELNPDNLKDILTRLSIIFDGQFRETDLDSGVYNYVTKYKMSMGSSNDGLYSYNFTLNTSDNIQPHGAINLSKFKTIEIELSTIIPPFDTTSITQTVCDSAGNLIGIKDNQKLYSHTFDLFFIEERYNILRVIGGSAGLVYAR</sequence>
<dbReference type="Pfam" id="PF16903">
    <property type="entry name" value="Capsid_N"/>
    <property type="match status" value="1"/>
</dbReference>
<organism evidence="3">
    <name type="scientific">viral metagenome</name>
    <dbReference type="NCBI Taxonomy" id="1070528"/>
    <lineage>
        <taxon>unclassified sequences</taxon>
        <taxon>metagenomes</taxon>
        <taxon>organismal metagenomes</taxon>
    </lineage>
</organism>
<feature type="domain" description="Major capsid protein N-terminal" evidence="2">
    <location>
        <begin position="25"/>
        <end position="242"/>
    </location>
</feature>
<dbReference type="SUPFAM" id="SSF49749">
    <property type="entry name" value="Group II dsDNA viruses VP"/>
    <property type="match status" value="2"/>
</dbReference>
<dbReference type="Gene3D" id="2.70.9.20">
    <property type="entry name" value="Major capsid protein Vp54"/>
    <property type="match status" value="1"/>
</dbReference>
<evidence type="ECO:0008006" key="4">
    <source>
        <dbReference type="Google" id="ProtNLM"/>
    </source>
</evidence>
<dbReference type="InterPro" id="IPR016112">
    <property type="entry name" value="VP_dsDNA_II"/>
</dbReference>
<feature type="domain" description="Major capsid protein C-terminal" evidence="1">
    <location>
        <begin position="302"/>
        <end position="549"/>
    </location>
</feature>
<dbReference type="InterPro" id="IPR031654">
    <property type="entry name" value="Capsid_N"/>
</dbReference>
<dbReference type="InterPro" id="IPR007542">
    <property type="entry name" value="MCP_C"/>
</dbReference>
<dbReference type="Gene3D" id="2.70.9.10">
    <property type="entry name" value="Adenovirus Type 2 Hexon, domain 4"/>
    <property type="match status" value="1"/>
</dbReference>
<dbReference type="InterPro" id="IPR038519">
    <property type="entry name" value="MCP_C_sf"/>
</dbReference>
<dbReference type="AlphaFoldDB" id="A0A6C0D1C4"/>